<gene>
    <name evidence="3" type="ORF">GCM10023320_22580</name>
</gene>
<dbReference type="Proteomes" id="UP001500804">
    <property type="component" value="Unassembled WGS sequence"/>
</dbReference>
<protein>
    <recommendedName>
        <fullName evidence="5">Superfamily III holin-X</fullName>
    </recommendedName>
</protein>
<reference evidence="4" key="1">
    <citation type="journal article" date="2019" name="Int. J. Syst. Evol. Microbiol.">
        <title>The Global Catalogue of Microorganisms (GCM) 10K type strain sequencing project: providing services to taxonomists for standard genome sequencing and annotation.</title>
        <authorList>
            <consortium name="The Broad Institute Genomics Platform"/>
            <consortium name="The Broad Institute Genome Sequencing Center for Infectious Disease"/>
            <person name="Wu L."/>
            <person name="Ma J."/>
        </authorList>
    </citation>
    <scope>NUCLEOTIDE SEQUENCE [LARGE SCALE GENOMIC DNA]</scope>
    <source>
        <strain evidence="4">JCM 18302</strain>
    </source>
</reference>
<comment type="caution">
    <text evidence="3">The sequence shown here is derived from an EMBL/GenBank/DDBJ whole genome shotgun (WGS) entry which is preliminary data.</text>
</comment>
<feature type="compositionally biased region" description="Basic and acidic residues" evidence="1">
    <location>
        <begin position="84"/>
        <end position="94"/>
    </location>
</feature>
<organism evidence="3 4">
    <name type="scientific">Pseudonocardia adelaidensis</name>
    <dbReference type="NCBI Taxonomy" id="648754"/>
    <lineage>
        <taxon>Bacteria</taxon>
        <taxon>Bacillati</taxon>
        <taxon>Actinomycetota</taxon>
        <taxon>Actinomycetes</taxon>
        <taxon>Pseudonocardiales</taxon>
        <taxon>Pseudonocardiaceae</taxon>
        <taxon>Pseudonocardia</taxon>
    </lineage>
</organism>
<keyword evidence="2" id="KW-0812">Transmembrane</keyword>
<keyword evidence="4" id="KW-1185">Reference proteome</keyword>
<keyword evidence="2" id="KW-1133">Transmembrane helix</keyword>
<accession>A0ABP9NGF2</accession>
<sequence>MGLLGGLTGLVSGLLGAVVGLVSAVLRGVLALVLAVLATVLLVVAALLCATILLLPLGIPLGAMALDLYGQAAKILTGNTGPERTLRRAGDALRARRRRSPI</sequence>
<dbReference type="EMBL" id="BAABJO010000007">
    <property type="protein sequence ID" value="GAA5118483.1"/>
    <property type="molecule type" value="Genomic_DNA"/>
</dbReference>
<evidence type="ECO:0000256" key="1">
    <source>
        <dbReference type="SAM" id="MobiDB-lite"/>
    </source>
</evidence>
<name>A0ABP9NGF2_9PSEU</name>
<dbReference type="RefSeq" id="WP_345604898.1">
    <property type="nucleotide sequence ID" value="NZ_BAABJO010000007.1"/>
</dbReference>
<evidence type="ECO:0000313" key="4">
    <source>
        <dbReference type="Proteomes" id="UP001500804"/>
    </source>
</evidence>
<keyword evidence="2" id="KW-0472">Membrane</keyword>
<feature type="transmembrane region" description="Helical" evidence="2">
    <location>
        <begin position="30"/>
        <end position="55"/>
    </location>
</feature>
<evidence type="ECO:0000256" key="2">
    <source>
        <dbReference type="SAM" id="Phobius"/>
    </source>
</evidence>
<evidence type="ECO:0008006" key="5">
    <source>
        <dbReference type="Google" id="ProtNLM"/>
    </source>
</evidence>
<feature type="region of interest" description="Disordered" evidence="1">
    <location>
        <begin position="81"/>
        <end position="102"/>
    </location>
</feature>
<proteinExistence type="predicted"/>
<evidence type="ECO:0000313" key="3">
    <source>
        <dbReference type="EMBL" id="GAA5118483.1"/>
    </source>
</evidence>